<evidence type="ECO:0000256" key="3">
    <source>
        <dbReference type="ARBA" id="ARBA00020268"/>
    </source>
</evidence>
<comment type="similarity">
    <text evidence="2">Belongs to the multi antimicrobial extrusion (MATE) (TC 2.A.66.1) family.</text>
</comment>
<dbReference type="KEGG" id="mphc:DMC14_000420"/>
<dbReference type="GO" id="GO:0015297">
    <property type="term" value="F:antiporter activity"/>
    <property type="evidence" value="ECO:0007669"/>
    <property type="project" value="InterPro"/>
</dbReference>
<dbReference type="EMBL" id="CP033058">
    <property type="protein sequence ID" value="AZZ65270.1"/>
    <property type="molecule type" value="Genomic_DNA"/>
</dbReference>
<feature type="transmembrane region" description="Helical" evidence="6">
    <location>
        <begin position="238"/>
        <end position="265"/>
    </location>
</feature>
<protein>
    <recommendedName>
        <fullName evidence="3">Probable multidrug resistance protein NorM</fullName>
    </recommendedName>
    <alternativeName>
        <fullName evidence="5">Multidrug-efflux transporter</fullName>
    </alternativeName>
</protein>
<evidence type="ECO:0000256" key="1">
    <source>
        <dbReference type="ARBA" id="ARBA00003408"/>
    </source>
</evidence>
<evidence type="ECO:0000256" key="4">
    <source>
        <dbReference type="ARBA" id="ARBA00022448"/>
    </source>
</evidence>
<evidence type="ECO:0000256" key="6">
    <source>
        <dbReference type="SAM" id="Phobius"/>
    </source>
</evidence>
<dbReference type="Pfam" id="PF01554">
    <property type="entry name" value="MatE"/>
    <property type="match status" value="1"/>
</dbReference>
<evidence type="ECO:0000256" key="2">
    <source>
        <dbReference type="ARBA" id="ARBA00010199"/>
    </source>
</evidence>
<gene>
    <name evidence="7" type="ORF">DMC14_000420</name>
</gene>
<feature type="transmembrane region" description="Helical" evidence="6">
    <location>
        <begin position="493"/>
        <end position="514"/>
    </location>
</feature>
<evidence type="ECO:0000313" key="8">
    <source>
        <dbReference type="Proteomes" id="UP000256585"/>
    </source>
</evidence>
<evidence type="ECO:0000256" key="5">
    <source>
        <dbReference type="ARBA" id="ARBA00031636"/>
    </source>
</evidence>
<feature type="transmembrane region" description="Helical" evidence="6">
    <location>
        <begin position="109"/>
        <end position="133"/>
    </location>
</feature>
<reference evidence="7" key="1">
    <citation type="submission" date="2019-03" db="EMBL/GenBank/DDBJ databases">
        <title>Draft Sequence and Annotation of the Mycoplasma phocicerebrale Strain 1049T Genome.</title>
        <authorList>
            <person name="Frasca S.Jr."/>
            <person name="Kutish G.F."/>
            <person name="Castellanos Gell J."/>
            <person name="Michaels D.L."/>
            <person name="Brown D.R."/>
        </authorList>
    </citation>
    <scope>NUCLEOTIDE SEQUENCE</scope>
    <source>
        <strain evidence="7">1049</strain>
    </source>
</reference>
<accession>A0A3Q9V915</accession>
<organism evidence="7 8">
    <name type="scientific">Metamycoplasma phocicerebrale</name>
    <dbReference type="NCBI Taxonomy" id="142649"/>
    <lineage>
        <taxon>Bacteria</taxon>
        <taxon>Bacillati</taxon>
        <taxon>Mycoplasmatota</taxon>
        <taxon>Mycoplasmoidales</taxon>
        <taxon>Metamycoplasmataceae</taxon>
        <taxon>Metamycoplasma</taxon>
    </lineage>
</organism>
<keyword evidence="6" id="KW-0472">Membrane</keyword>
<keyword evidence="8" id="KW-1185">Reference proteome</keyword>
<feature type="transmembrane region" description="Helical" evidence="6">
    <location>
        <begin position="391"/>
        <end position="410"/>
    </location>
</feature>
<dbReference type="GO" id="GO:0042910">
    <property type="term" value="F:xenobiotic transmembrane transporter activity"/>
    <property type="evidence" value="ECO:0007669"/>
    <property type="project" value="InterPro"/>
</dbReference>
<comment type="function">
    <text evidence="1">Multidrug efflux pump.</text>
</comment>
<name>A0A3Q9V915_9BACT</name>
<feature type="transmembrane region" description="Helical" evidence="6">
    <location>
        <begin position="357"/>
        <end position="379"/>
    </location>
</feature>
<feature type="transmembrane region" description="Helical" evidence="6">
    <location>
        <begin position="64"/>
        <end position="97"/>
    </location>
</feature>
<dbReference type="OrthoDB" id="387431at2"/>
<dbReference type="InterPro" id="IPR002528">
    <property type="entry name" value="MATE_fam"/>
</dbReference>
<proteinExistence type="inferred from homology"/>
<dbReference type="InterPro" id="IPR050222">
    <property type="entry name" value="MATE_MdtK"/>
</dbReference>
<dbReference type="PANTHER" id="PTHR43298">
    <property type="entry name" value="MULTIDRUG RESISTANCE PROTEIN NORM-RELATED"/>
    <property type="match status" value="1"/>
</dbReference>
<feature type="transmembrane region" description="Helical" evidence="6">
    <location>
        <begin position="430"/>
        <end position="452"/>
    </location>
</feature>
<dbReference type="GO" id="GO:0005886">
    <property type="term" value="C:plasma membrane"/>
    <property type="evidence" value="ECO:0007669"/>
    <property type="project" value="TreeGrafter"/>
</dbReference>
<keyword evidence="4" id="KW-0813">Transport</keyword>
<dbReference type="PANTHER" id="PTHR43298:SF2">
    <property type="entry name" value="FMN_FAD EXPORTER YEEO-RELATED"/>
    <property type="match status" value="1"/>
</dbReference>
<evidence type="ECO:0000313" key="7">
    <source>
        <dbReference type="EMBL" id="AZZ65270.1"/>
    </source>
</evidence>
<dbReference type="RefSeq" id="WP_116171912.1">
    <property type="nucleotide sequence ID" value="NZ_CP033058.2"/>
</dbReference>
<keyword evidence="6" id="KW-1133">Transmembrane helix</keyword>
<feature type="transmembrane region" description="Helical" evidence="6">
    <location>
        <begin position="26"/>
        <end position="52"/>
    </location>
</feature>
<sequence length="529" mass="60190">MKQNLSIESFNEQFDWKKEFKYLLKLSFPIFIQTFLFAIFTIVGSLATTFYNRVYHLDGSYNGYYFYLFAKVFVVYKIITFLPLIYQLGVLVVASNLFGQNKQKEMIKLMWSAFYISFIINGVAFLIIFFSAAKLLESAGAKNNGILSWKTLDDFQKFQNNIKLANIKDVSNLPLNHYIFKGGIYGSQIFENTNLYVEVLNENAFGVQFLRLSSADIFLSSIAFILNSLLQAIKKNKLAIIGVIAGSLLRLLWTFSILFAANFALLASLEILLGSVVNVIISSILVNKFVFNKCTIKFKETWNNKYIKEIIKLGVPISLETGIWFISQYLLSKAIPDAKLSDKFIGLWRAINNLYDIFGAYLLALSFVTSSIVATEIGKKQIIKAKNIGNLSFKIGLISQLIFSLMGILLTHPLLKIYSIEDELINKYCYFIMGIFMIKAILDVGPLTLLRALWGANDVWMPNLISLLTMIGLQISLVYILILFKGANLSNGLFLISLSALALADPLFRTILYYTRWNSEYWEKYAKKL</sequence>
<dbReference type="AlphaFoldDB" id="A0A3Q9V915"/>
<keyword evidence="6" id="KW-0812">Transmembrane</keyword>
<feature type="transmembrane region" description="Helical" evidence="6">
    <location>
        <begin position="271"/>
        <end position="290"/>
    </location>
</feature>
<dbReference type="Proteomes" id="UP000256585">
    <property type="component" value="Chromosome"/>
</dbReference>
<feature type="transmembrane region" description="Helical" evidence="6">
    <location>
        <begin position="464"/>
        <end position="487"/>
    </location>
</feature>